<comment type="caution">
    <text evidence="1">The sequence shown here is derived from an EMBL/GenBank/DDBJ whole genome shotgun (WGS) entry which is preliminary data.</text>
</comment>
<dbReference type="AlphaFoldDB" id="A0A5B0SAE2"/>
<evidence type="ECO:0000313" key="2">
    <source>
        <dbReference type="Proteomes" id="UP000325313"/>
    </source>
</evidence>
<sequence length="148" mass="16940">MNGLHRLHPILRAQECLSAHSSILPEHSSLRAPARPARADPRRLVTLTGRAKVQIFHKSTVRARPKPGRVWAAYWTPGPNINLNHKLNSHQQMLITRPPFVVNQWLKDRVDSGLKWQEIYDLTQVYDVLDMSLSTVKPEVHGVTYDQV</sequence>
<evidence type="ECO:0000313" key="1">
    <source>
        <dbReference type="EMBL" id="KAA1134890.1"/>
    </source>
</evidence>
<accession>A0A5B0SAE2</accession>
<proteinExistence type="predicted"/>
<dbReference type="Proteomes" id="UP000325313">
    <property type="component" value="Unassembled WGS sequence"/>
</dbReference>
<dbReference type="EMBL" id="VDEP01000044">
    <property type="protein sequence ID" value="KAA1134890.1"/>
    <property type="molecule type" value="Genomic_DNA"/>
</dbReference>
<organism evidence="1 2">
    <name type="scientific">Puccinia graminis f. sp. tritici</name>
    <dbReference type="NCBI Taxonomy" id="56615"/>
    <lineage>
        <taxon>Eukaryota</taxon>
        <taxon>Fungi</taxon>
        <taxon>Dikarya</taxon>
        <taxon>Basidiomycota</taxon>
        <taxon>Pucciniomycotina</taxon>
        <taxon>Pucciniomycetes</taxon>
        <taxon>Pucciniales</taxon>
        <taxon>Pucciniaceae</taxon>
        <taxon>Puccinia</taxon>
    </lineage>
</organism>
<gene>
    <name evidence="1" type="ORF">PGTUg99_013297</name>
</gene>
<name>A0A5B0SAE2_PUCGR</name>
<reference evidence="1 2" key="1">
    <citation type="submission" date="2019-05" db="EMBL/GenBank/DDBJ databases">
        <title>Emergence of the Ug99 lineage of the wheat stem rust pathogen through somatic hybridization.</title>
        <authorList>
            <person name="Li F."/>
            <person name="Upadhyaya N.M."/>
            <person name="Sperschneider J."/>
            <person name="Matny O."/>
            <person name="Nguyen-Phuc H."/>
            <person name="Mago R."/>
            <person name="Raley C."/>
            <person name="Miller M.E."/>
            <person name="Silverstein K.A.T."/>
            <person name="Henningsen E."/>
            <person name="Hirsch C.D."/>
            <person name="Visser B."/>
            <person name="Pretorius Z.A."/>
            <person name="Steffenson B.J."/>
            <person name="Schwessinger B."/>
            <person name="Dodds P.N."/>
            <person name="Figueroa M."/>
        </authorList>
    </citation>
    <scope>NUCLEOTIDE SEQUENCE [LARGE SCALE GENOMIC DNA]</scope>
    <source>
        <strain evidence="1 2">Ug99</strain>
    </source>
</reference>
<protein>
    <submittedName>
        <fullName evidence="1">Uncharacterized protein</fullName>
    </submittedName>
</protein>